<dbReference type="STRING" id="645133.E3QPU0"/>
<dbReference type="RefSeq" id="XP_008096887.1">
    <property type="nucleotide sequence ID" value="XM_008098696.1"/>
</dbReference>
<evidence type="ECO:0000313" key="1">
    <source>
        <dbReference type="EMBL" id="EFQ32867.1"/>
    </source>
</evidence>
<dbReference type="eggNOG" id="ENOG502T4K6">
    <property type="taxonomic scope" value="Eukaryota"/>
</dbReference>
<proteinExistence type="predicted"/>
<accession>E3QPU0</accession>
<reference evidence="2" key="1">
    <citation type="journal article" date="2012" name="Nat. Genet.">
        <title>Lifestyle transitions in plant pathogenic Colletotrichum fungi deciphered by genome and transcriptome analyses.</title>
        <authorList>
            <person name="O'Connell R.J."/>
            <person name="Thon M.R."/>
            <person name="Hacquard S."/>
            <person name="Amyotte S.G."/>
            <person name="Kleemann J."/>
            <person name="Torres M.F."/>
            <person name="Damm U."/>
            <person name="Buiate E.A."/>
            <person name="Epstein L."/>
            <person name="Alkan N."/>
            <person name="Altmueller J."/>
            <person name="Alvarado-Balderrama L."/>
            <person name="Bauser C.A."/>
            <person name="Becker C."/>
            <person name="Birren B.W."/>
            <person name="Chen Z."/>
            <person name="Choi J."/>
            <person name="Crouch J.A."/>
            <person name="Duvick J.P."/>
            <person name="Farman M.A."/>
            <person name="Gan P."/>
            <person name="Heiman D."/>
            <person name="Henrissat B."/>
            <person name="Howard R.J."/>
            <person name="Kabbage M."/>
            <person name="Koch C."/>
            <person name="Kracher B."/>
            <person name="Kubo Y."/>
            <person name="Law A.D."/>
            <person name="Lebrun M.-H."/>
            <person name="Lee Y.-H."/>
            <person name="Miyara I."/>
            <person name="Moore N."/>
            <person name="Neumann U."/>
            <person name="Nordstroem K."/>
            <person name="Panaccione D.G."/>
            <person name="Panstruga R."/>
            <person name="Place M."/>
            <person name="Proctor R.H."/>
            <person name="Prusky D."/>
            <person name="Rech G."/>
            <person name="Reinhardt R."/>
            <person name="Rollins J.A."/>
            <person name="Rounsley S."/>
            <person name="Schardl C.L."/>
            <person name="Schwartz D.C."/>
            <person name="Shenoy N."/>
            <person name="Shirasu K."/>
            <person name="Sikhakolli U.R."/>
            <person name="Stueber K."/>
            <person name="Sukno S.A."/>
            <person name="Sweigard J.A."/>
            <person name="Takano Y."/>
            <person name="Takahara H."/>
            <person name="Trail F."/>
            <person name="van der Does H.C."/>
            <person name="Voll L.M."/>
            <person name="Will I."/>
            <person name="Young S."/>
            <person name="Zeng Q."/>
            <person name="Zhang J."/>
            <person name="Zhou S."/>
            <person name="Dickman M.B."/>
            <person name="Schulze-Lefert P."/>
            <person name="Ver Loren van Themaat E."/>
            <person name="Ma L.-J."/>
            <person name="Vaillancourt L.J."/>
        </authorList>
    </citation>
    <scope>NUCLEOTIDE SEQUENCE [LARGE SCALE GENOMIC DNA]</scope>
    <source>
        <strain evidence="2">M1.001 / M2 / FGSC 10212</strain>
    </source>
</reference>
<dbReference type="VEuPathDB" id="FungiDB:GLRG_08011"/>
<evidence type="ECO:0000313" key="2">
    <source>
        <dbReference type="Proteomes" id="UP000008782"/>
    </source>
</evidence>
<dbReference type="GeneID" id="24413376"/>
<keyword evidence="2" id="KW-1185">Reference proteome</keyword>
<sequence length="258" mass="29593">MGVDLTSMGFPKTNSVGNCSIEKIPAVLEETVPMDELVKIKCDQQHRRFICLHGDQQVTTTCPECRGRVVEMAKIFLKTCPGDWNSGPGDYVLNSLRDTVANERASTDGMDIASMISFRWKMTHLADHIVEKLQLAIPSNTPCLLWSKRNWQEDRRRRLGETVFDNKWDCIWRRFIDGHLMPRPSVEQGPEFIRFQQYLVAAIRDSVSSKEDSDELVNKILMLTEEAKASDQELRQGVLDKRSVFKDPFKNQQACSLR</sequence>
<dbReference type="EMBL" id="GG697365">
    <property type="protein sequence ID" value="EFQ32867.1"/>
    <property type="molecule type" value="Genomic_DNA"/>
</dbReference>
<organism evidence="2">
    <name type="scientific">Colletotrichum graminicola (strain M1.001 / M2 / FGSC 10212)</name>
    <name type="common">Maize anthracnose fungus</name>
    <name type="synonym">Glomerella graminicola</name>
    <dbReference type="NCBI Taxonomy" id="645133"/>
    <lineage>
        <taxon>Eukaryota</taxon>
        <taxon>Fungi</taxon>
        <taxon>Dikarya</taxon>
        <taxon>Ascomycota</taxon>
        <taxon>Pezizomycotina</taxon>
        <taxon>Sordariomycetes</taxon>
        <taxon>Hypocreomycetidae</taxon>
        <taxon>Glomerellales</taxon>
        <taxon>Glomerellaceae</taxon>
        <taxon>Colletotrichum</taxon>
        <taxon>Colletotrichum graminicola species complex</taxon>
    </lineage>
</organism>
<gene>
    <name evidence="1" type="ORF">GLRG_08011</name>
</gene>
<dbReference type="HOGENOM" id="CLU_079931_1_0_1"/>
<dbReference type="OrthoDB" id="4818680at2759"/>
<dbReference type="Proteomes" id="UP000008782">
    <property type="component" value="Unassembled WGS sequence"/>
</dbReference>
<dbReference type="AlphaFoldDB" id="E3QPU0"/>
<protein>
    <submittedName>
        <fullName evidence="1">Uncharacterized protein</fullName>
    </submittedName>
</protein>
<name>E3QPU0_COLGM</name>